<dbReference type="SUPFAM" id="SSF56784">
    <property type="entry name" value="HAD-like"/>
    <property type="match status" value="1"/>
</dbReference>
<name>A0AAX3TAY1_9ACTN</name>
<evidence type="ECO:0000256" key="5">
    <source>
        <dbReference type="ARBA" id="ARBA00010726"/>
    </source>
</evidence>
<keyword evidence="8" id="KW-0479">Metal-binding</keyword>
<sequence length="411" mass="44312">MAGAVTNVCAVIPARGGSKGIPRKNLVRVHGQSLVERAVRAARTSDRITQVYVSTDDADIGTVSSEAGAKVIWRPDDLSTDIATSEDALLHACEQISRQGTLPDIVVFIQATSPFIASADLDRAVTLVCDGTYDSVFAAARSHRFLWTVGEDGQAKPLGHPMSSRPRRQDMEPQFTETGAFYVFRYSEFETHRHRFFGRVGIVEVDSLRALEIDEKSDVQIANSIAVRDSLAGVELSHIRAIVTDFDGVHTTDHAHLIEDGTEVVTVNRSDGLGIERALNHGLHVAILSKESNPVVTARARKLNVDCVQNVSDKAQALTGWAEKNGISISCLAYLGNDINDITAMQVAGVSIAVADAHDEVRDVADLVLEKRGGHGAVRELCELVIAARSEFVEVPGVLLDAKSADNGCRS</sequence>
<evidence type="ECO:0000313" key="12">
    <source>
        <dbReference type="Proteomes" id="UP001213504"/>
    </source>
</evidence>
<evidence type="ECO:0000256" key="3">
    <source>
        <dbReference type="ARBA" id="ARBA00005141"/>
    </source>
</evidence>
<evidence type="ECO:0000256" key="2">
    <source>
        <dbReference type="ARBA" id="ARBA00001946"/>
    </source>
</evidence>
<evidence type="ECO:0000256" key="4">
    <source>
        <dbReference type="ARBA" id="ARBA00005893"/>
    </source>
</evidence>
<comment type="similarity">
    <text evidence="4">Belongs to the KdsC family.</text>
</comment>
<dbReference type="Proteomes" id="UP001213504">
    <property type="component" value="Chromosome"/>
</dbReference>
<dbReference type="InterPro" id="IPR003329">
    <property type="entry name" value="Cytidylyl_trans"/>
</dbReference>
<dbReference type="InterPro" id="IPR010023">
    <property type="entry name" value="KdsC_fam"/>
</dbReference>
<dbReference type="SFLD" id="SFLDG01138">
    <property type="entry name" value="C1.6.2:_Deoxy-d-mannose-octulo"/>
    <property type="match status" value="1"/>
</dbReference>
<dbReference type="CDD" id="cd02513">
    <property type="entry name" value="CMP-NeuAc_Synthase"/>
    <property type="match status" value="1"/>
</dbReference>
<dbReference type="Pfam" id="PF08282">
    <property type="entry name" value="Hydrolase_3"/>
    <property type="match status" value="1"/>
</dbReference>
<dbReference type="Pfam" id="PF02348">
    <property type="entry name" value="CTP_transf_3"/>
    <property type="match status" value="1"/>
</dbReference>
<reference evidence="11" key="1">
    <citation type="submission" date="2023-04" db="EMBL/GenBank/DDBJ databases">
        <title>Complete genome sequence of a phthalic acid esters degrading bacterial strain.</title>
        <authorList>
            <person name="Weng L."/>
            <person name="Jia Y."/>
            <person name="Ren L."/>
        </authorList>
    </citation>
    <scope>NUCLEOTIDE SEQUENCE</scope>
    <source>
        <strain evidence="11">RL-LY01</strain>
    </source>
</reference>
<dbReference type="AlphaFoldDB" id="A0AAX3TAY1"/>
<dbReference type="SUPFAM" id="SSF53448">
    <property type="entry name" value="Nucleotide-diphospho-sugar transferases"/>
    <property type="match status" value="1"/>
</dbReference>
<evidence type="ECO:0000256" key="8">
    <source>
        <dbReference type="ARBA" id="ARBA00022723"/>
    </source>
</evidence>
<dbReference type="Gene3D" id="3.40.50.1000">
    <property type="entry name" value="HAD superfamily/HAD-like"/>
    <property type="match status" value="1"/>
</dbReference>
<comment type="catalytic activity">
    <reaction evidence="1">
        <text>an N-acylneuraminate + CTP = a CMP-N-acyl-beta-neuraminate + diphosphate</text>
        <dbReference type="Rhea" id="RHEA:11344"/>
        <dbReference type="ChEBI" id="CHEBI:33019"/>
        <dbReference type="ChEBI" id="CHEBI:37563"/>
        <dbReference type="ChEBI" id="CHEBI:60073"/>
        <dbReference type="ChEBI" id="CHEBI:68671"/>
        <dbReference type="EC" id="2.7.7.43"/>
    </reaction>
</comment>
<keyword evidence="11" id="KW-0548">Nucleotidyltransferase</keyword>
<protein>
    <recommendedName>
        <fullName evidence="7">N-acylneuraminate cytidylyltransferase</fullName>
        <ecNumber evidence="7">2.7.7.43</ecNumber>
    </recommendedName>
</protein>
<comment type="cofactor">
    <cofactor evidence="2">
        <name>Mg(2+)</name>
        <dbReference type="ChEBI" id="CHEBI:18420"/>
    </cofactor>
</comment>
<dbReference type="Gene3D" id="3.90.550.10">
    <property type="entry name" value="Spore Coat Polysaccharide Biosynthesis Protein SpsA, Chain A"/>
    <property type="match status" value="1"/>
</dbReference>
<evidence type="ECO:0000256" key="1">
    <source>
        <dbReference type="ARBA" id="ARBA00001862"/>
    </source>
</evidence>
<dbReference type="SFLD" id="SFLDS00003">
    <property type="entry name" value="Haloacid_Dehalogenase"/>
    <property type="match status" value="1"/>
</dbReference>
<dbReference type="InterPro" id="IPR050793">
    <property type="entry name" value="CMP-NeuNAc_synthase"/>
</dbReference>
<dbReference type="InterPro" id="IPR029044">
    <property type="entry name" value="Nucleotide-diphossugar_trans"/>
</dbReference>
<dbReference type="PANTHER" id="PTHR21485:SF3">
    <property type="entry name" value="N-ACYLNEURAMINATE CYTIDYLYLTRANSFERASE"/>
    <property type="match status" value="1"/>
</dbReference>
<dbReference type="SFLD" id="SFLDG01136">
    <property type="entry name" value="C1.6:_Phosphoserine_Phosphatas"/>
    <property type="match status" value="1"/>
</dbReference>
<proteinExistence type="inferred from homology"/>
<comment type="subunit">
    <text evidence="6">Homotetramer.</text>
</comment>
<keyword evidence="10" id="KW-0460">Magnesium</keyword>
<evidence type="ECO:0000256" key="7">
    <source>
        <dbReference type="ARBA" id="ARBA00012491"/>
    </source>
</evidence>
<dbReference type="EMBL" id="CP121270">
    <property type="protein sequence ID" value="WFP25928.1"/>
    <property type="molecule type" value="Genomic_DNA"/>
</dbReference>
<dbReference type="EC" id="2.7.7.43" evidence="7"/>
<dbReference type="InterPro" id="IPR036412">
    <property type="entry name" value="HAD-like_sf"/>
</dbReference>
<dbReference type="RefSeq" id="WP_165630453.1">
    <property type="nucleotide sequence ID" value="NZ_CP121270.1"/>
</dbReference>
<dbReference type="GO" id="GO:0046872">
    <property type="term" value="F:metal ion binding"/>
    <property type="evidence" value="ECO:0007669"/>
    <property type="project" value="UniProtKB-KW"/>
</dbReference>
<comment type="similarity">
    <text evidence="5">Belongs to the CMP-NeuNAc synthase family.</text>
</comment>
<dbReference type="GO" id="GO:0008781">
    <property type="term" value="F:N-acylneuraminate cytidylyltransferase activity"/>
    <property type="evidence" value="ECO:0007669"/>
    <property type="project" value="UniProtKB-EC"/>
</dbReference>
<gene>
    <name evidence="11" type="ORF">P9A14_05290</name>
</gene>
<evidence type="ECO:0000256" key="10">
    <source>
        <dbReference type="ARBA" id="ARBA00022842"/>
    </source>
</evidence>
<keyword evidence="11" id="KW-0808">Transferase</keyword>
<dbReference type="PANTHER" id="PTHR21485">
    <property type="entry name" value="HAD SUPERFAMILY MEMBERS CMAS AND KDSC"/>
    <property type="match status" value="1"/>
</dbReference>
<evidence type="ECO:0000256" key="9">
    <source>
        <dbReference type="ARBA" id="ARBA00022801"/>
    </source>
</evidence>
<evidence type="ECO:0000313" key="11">
    <source>
        <dbReference type="EMBL" id="WFP25928.1"/>
    </source>
</evidence>
<keyword evidence="9" id="KW-0378">Hydrolase</keyword>
<comment type="pathway">
    <text evidence="3">Amino-sugar metabolism; N-acetylneuraminate metabolism.</text>
</comment>
<dbReference type="InterPro" id="IPR023214">
    <property type="entry name" value="HAD_sf"/>
</dbReference>
<organism evidence="11 12">
    <name type="scientific">Gordonia hongkongensis</name>
    <dbReference type="NCBI Taxonomy" id="1701090"/>
    <lineage>
        <taxon>Bacteria</taxon>
        <taxon>Bacillati</taxon>
        <taxon>Actinomycetota</taxon>
        <taxon>Actinomycetes</taxon>
        <taxon>Mycobacteriales</taxon>
        <taxon>Gordoniaceae</taxon>
        <taxon>Gordonia</taxon>
    </lineage>
</organism>
<evidence type="ECO:0000256" key="6">
    <source>
        <dbReference type="ARBA" id="ARBA00011881"/>
    </source>
</evidence>
<accession>A0AAX3TAY1</accession>
<dbReference type="GO" id="GO:0016788">
    <property type="term" value="F:hydrolase activity, acting on ester bonds"/>
    <property type="evidence" value="ECO:0007669"/>
    <property type="project" value="InterPro"/>
</dbReference>